<keyword evidence="1" id="KW-0472">Membrane</keyword>
<organism evidence="3 4">
    <name type="scientific">Pseudorhodoferax soli</name>
    <dbReference type="NCBI Taxonomy" id="545864"/>
    <lineage>
        <taxon>Bacteria</taxon>
        <taxon>Pseudomonadati</taxon>
        <taxon>Pseudomonadota</taxon>
        <taxon>Betaproteobacteria</taxon>
        <taxon>Burkholderiales</taxon>
        <taxon>Comamonadaceae</taxon>
    </lineage>
</organism>
<dbReference type="EMBL" id="QPJK01000011">
    <property type="protein sequence ID" value="RCW66281.1"/>
    <property type="molecule type" value="Genomic_DNA"/>
</dbReference>
<evidence type="ECO:0000313" key="4">
    <source>
        <dbReference type="Proteomes" id="UP000252884"/>
    </source>
</evidence>
<reference evidence="3 4" key="1">
    <citation type="submission" date="2018-07" db="EMBL/GenBank/DDBJ databases">
        <title>Genomic Encyclopedia of Type Strains, Phase IV (KMG-IV): sequencing the most valuable type-strain genomes for metagenomic binning, comparative biology and taxonomic classification.</title>
        <authorList>
            <person name="Goeker M."/>
        </authorList>
    </citation>
    <scope>NUCLEOTIDE SEQUENCE [LARGE SCALE GENOMIC DNA]</scope>
    <source>
        <strain evidence="3 4">DSM 21634</strain>
    </source>
</reference>
<dbReference type="AlphaFoldDB" id="A0A368XE78"/>
<comment type="caution">
    <text evidence="3">The sequence shown here is derived from an EMBL/GenBank/DDBJ whole genome shotgun (WGS) entry which is preliminary data.</text>
</comment>
<proteinExistence type="predicted"/>
<evidence type="ECO:0000256" key="1">
    <source>
        <dbReference type="PROSITE-ProRule" id="PRU00244"/>
    </source>
</evidence>
<dbReference type="Proteomes" id="UP000252884">
    <property type="component" value="Unassembled WGS sequence"/>
</dbReference>
<name>A0A368XE78_9BURK</name>
<dbReference type="GO" id="GO:0016020">
    <property type="term" value="C:membrane"/>
    <property type="evidence" value="ECO:0007669"/>
    <property type="project" value="UniProtKB-UniRule"/>
</dbReference>
<evidence type="ECO:0000259" key="2">
    <source>
        <dbReference type="PROSITE" id="PS50924"/>
    </source>
</evidence>
<evidence type="ECO:0000313" key="3">
    <source>
        <dbReference type="EMBL" id="RCW66281.1"/>
    </source>
</evidence>
<dbReference type="PANTHER" id="PTHR35152">
    <property type="entry name" value="DOMAIN SIGNALLING PROTEIN, PUTATIVE (AFU_ORTHOLOGUE AFUA_5G11310)-RELATED"/>
    <property type="match status" value="1"/>
</dbReference>
<keyword evidence="4" id="KW-1185">Reference proteome</keyword>
<feature type="transmembrane region" description="Helical" evidence="1">
    <location>
        <begin position="88"/>
        <end position="109"/>
    </location>
</feature>
<feature type="domain" description="MHYT" evidence="2">
    <location>
        <begin position="1"/>
        <end position="72"/>
    </location>
</feature>
<dbReference type="Pfam" id="PF03707">
    <property type="entry name" value="MHYT"/>
    <property type="match status" value="1"/>
</dbReference>
<dbReference type="PROSITE" id="PS50924">
    <property type="entry name" value="MHYT"/>
    <property type="match status" value="1"/>
</dbReference>
<feature type="transmembrane region" description="Helical" evidence="1">
    <location>
        <begin position="12"/>
        <end position="35"/>
    </location>
</feature>
<dbReference type="RefSeq" id="WP_281277252.1">
    <property type="nucleotide sequence ID" value="NZ_QPJK01000011.1"/>
</dbReference>
<gene>
    <name evidence="3" type="ORF">DES41_111239</name>
</gene>
<keyword evidence="1" id="KW-1133">Transmembrane helix</keyword>
<keyword evidence="1" id="KW-0812">Transmembrane</keyword>
<accession>A0A368XE78</accession>
<protein>
    <submittedName>
        <fullName evidence="3">Signaling repeat-containing protein</fullName>
    </submittedName>
</protein>
<feature type="transmembrane region" description="Helical" evidence="1">
    <location>
        <begin position="47"/>
        <end position="68"/>
    </location>
</feature>
<sequence length="138" mass="14164">MELTPGIHWDWLLVAASAAIAVLASAVALVIFFALRGYRGVAARHRQVLAALVMGAAICGMQYTGMAAAAFSADSVCLSAGQLRGDSVGVVVTVAATMLLSLAMFTSLLDARHAGQDRAAGGVAQGSQNCRRSPSAMR</sequence>
<dbReference type="PANTHER" id="PTHR35152:SF1">
    <property type="entry name" value="DOMAIN SIGNALLING PROTEIN, PUTATIVE (AFU_ORTHOLOGUE AFUA_5G11310)-RELATED"/>
    <property type="match status" value="1"/>
</dbReference>
<dbReference type="InterPro" id="IPR005330">
    <property type="entry name" value="MHYT_dom"/>
</dbReference>
<comment type="caution">
    <text evidence="1">Lacks conserved residue(s) required for the propagation of feature annotation.</text>
</comment>